<dbReference type="KEGG" id="proo:MJB10_02925"/>
<keyword evidence="2" id="KW-1185">Reference proteome</keyword>
<proteinExistence type="predicted"/>
<evidence type="ECO:0000313" key="2">
    <source>
        <dbReference type="Proteomes" id="UP001304650"/>
    </source>
</evidence>
<gene>
    <name evidence="1" type="ORF">MJB10_02925</name>
</gene>
<accession>A0AA96LNQ4</accession>
<dbReference type="SUPFAM" id="SSF143011">
    <property type="entry name" value="RelE-like"/>
    <property type="match status" value="1"/>
</dbReference>
<protein>
    <submittedName>
        <fullName evidence="1">Type II toxin-antitoxin system RelE/ParE family toxin</fullName>
    </submittedName>
</protein>
<dbReference type="Gene3D" id="3.30.2310.20">
    <property type="entry name" value="RelE-like"/>
    <property type="match status" value="1"/>
</dbReference>
<dbReference type="AlphaFoldDB" id="A0AA96LNQ4"/>
<dbReference type="EMBL" id="CP130319">
    <property type="protein sequence ID" value="WNR45120.1"/>
    <property type="molecule type" value="Genomic_DNA"/>
</dbReference>
<sequence length="96" mass="11493">MYDIKIVSKRVEKEIKQLGEEEKEQFIKVIKLLRENPCPLHFDCMAVNRCTSIKRLKAKRLRVFYLIDEKNRTVRIGKVGHRESHSYGVDIKSWFK</sequence>
<reference evidence="1" key="1">
    <citation type="submission" date="2022-02" db="EMBL/GenBank/DDBJ databases">
        <title>Paenibacillus sp. MBLB1832 Whole Genome Shotgun Sequencing.</title>
        <authorList>
            <person name="Hwang C.Y."/>
            <person name="Cho E.-S."/>
            <person name="Seo M.-J."/>
        </authorList>
    </citation>
    <scope>NUCLEOTIDE SEQUENCE</scope>
    <source>
        <strain evidence="1">MBLB1832</strain>
    </source>
</reference>
<name>A0AA96LNQ4_9BACL</name>
<dbReference type="Proteomes" id="UP001304650">
    <property type="component" value="Chromosome"/>
</dbReference>
<dbReference type="InterPro" id="IPR035093">
    <property type="entry name" value="RelE/ParE_toxin_dom_sf"/>
</dbReference>
<organism evidence="1 2">
    <name type="scientific">Paenibacillus roseopurpureus</name>
    <dbReference type="NCBI Taxonomy" id="2918901"/>
    <lineage>
        <taxon>Bacteria</taxon>
        <taxon>Bacillati</taxon>
        <taxon>Bacillota</taxon>
        <taxon>Bacilli</taxon>
        <taxon>Bacillales</taxon>
        <taxon>Paenibacillaceae</taxon>
        <taxon>Paenibacillus</taxon>
    </lineage>
</organism>
<dbReference type="RefSeq" id="WP_314801602.1">
    <property type="nucleotide sequence ID" value="NZ_CP130319.1"/>
</dbReference>
<evidence type="ECO:0000313" key="1">
    <source>
        <dbReference type="EMBL" id="WNR45120.1"/>
    </source>
</evidence>